<feature type="region of interest" description="Disordered" evidence="1">
    <location>
        <begin position="145"/>
        <end position="229"/>
    </location>
</feature>
<sequence length="348" mass="37203">MDRRLGSWLDAPEVSPSVKPRMWTTVRRSIYEPFCTSVVSIYNQYCWSSDPRKGSTDRRSVYRPYDGTQKLVTYSKQGKSKFVAPSFRLIDEDTDTEKDPAYVPPNTKTSPTAPRATRGTFQKVIPDVVIVSQSDEKHTLIGSPIGAASSAANGSTSSSKSTHASSSESSHVSRSESAHALGSSAKSATGSSQNEQATSSDEATSSESVPIPRNENPTPVTGDPNRRDSGVPIWHCDRLIHPTGTLDIGLIRDEANVVAPRRGPQVEVPPLGADLADTVGQAHGSDPIIPDNTDTIPASSSQAASRAPSSSQSTPPLGVVVVPLARVQKLEAQMATRCITFSLGYKSR</sequence>
<dbReference type="Proteomes" id="UP000011115">
    <property type="component" value="Unassembled WGS sequence"/>
</dbReference>
<feature type="region of interest" description="Disordered" evidence="1">
    <location>
        <begin position="282"/>
        <end position="316"/>
    </location>
</feature>
<feature type="region of interest" description="Disordered" evidence="1">
    <location>
        <begin position="93"/>
        <end position="120"/>
    </location>
</feature>
<reference evidence="3" key="1">
    <citation type="journal article" date="2011" name="Nature">
        <title>Genome sequence and analysis of the tuber crop potato.</title>
        <authorList>
            <consortium name="The Potato Genome Sequencing Consortium"/>
        </authorList>
    </citation>
    <scope>NUCLEOTIDE SEQUENCE [LARGE SCALE GENOMIC DNA]</scope>
    <source>
        <strain evidence="3">cv. DM1-3 516 R44</strain>
    </source>
</reference>
<keyword evidence="3" id="KW-1185">Reference proteome</keyword>
<dbReference type="HOGENOM" id="CLU_889666_0_0_1"/>
<evidence type="ECO:0000313" key="2">
    <source>
        <dbReference type="EnsemblPlants" id="PGSC0003DMT400086787"/>
    </source>
</evidence>
<dbReference type="EnsemblPlants" id="PGSC0003DMT400086787">
    <property type="protein sequence ID" value="PGSC0003DMT400086787"/>
    <property type="gene ID" value="PGSC0003DMG400036358"/>
</dbReference>
<dbReference type="PaxDb" id="4113-PGSC0003DMT400086787"/>
<organism evidence="2 3">
    <name type="scientific">Solanum tuberosum</name>
    <name type="common">Potato</name>
    <dbReference type="NCBI Taxonomy" id="4113"/>
    <lineage>
        <taxon>Eukaryota</taxon>
        <taxon>Viridiplantae</taxon>
        <taxon>Streptophyta</taxon>
        <taxon>Embryophyta</taxon>
        <taxon>Tracheophyta</taxon>
        <taxon>Spermatophyta</taxon>
        <taxon>Magnoliopsida</taxon>
        <taxon>eudicotyledons</taxon>
        <taxon>Gunneridae</taxon>
        <taxon>Pentapetalae</taxon>
        <taxon>asterids</taxon>
        <taxon>lamiids</taxon>
        <taxon>Solanales</taxon>
        <taxon>Solanaceae</taxon>
        <taxon>Solanoideae</taxon>
        <taxon>Solaneae</taxon>
        <taxon>Solanum</taxon>
    </lineage>
</organism>
<evidence type="ECO:0000256" key="1">
    <source>
        <dbReference type="SAM" id="MobiDB-lite"/>
    </source>
</evidence>
<feature type="compositionally biased region" description="Low complexity" evidence="1">
    <location>
        <begin position="197"/>
        <end position="208"/>
    </location>
</feature>
<protein>
    <submittedName>
        <fullName evidence="2">Integrase core domain containing protein</fullName>
    </submittedName>
</protein>
<dbReference type="AlphaFoldDB" id="M1DCH5"/>
<reference evidence="2" key="2">
    <citation type="submission" date="2015-06" db="UniProtKB">
        <authorList>
            <consortium name="EnsemblPlants"/>
        </authorList>
    </citation>
    <scope>IDENTIFICATION</scope>
    <source>
        <strain evidence="2">DM1-3 516 R44</strain>
    </source>
</reference>
<dbReference type="Gramene" id="PGSC0003DMT400086787">
    <property type="protein sequence ID" value="PGSC0003DMT400086787"/>
    <property type="gene ID" value="PGSC0003DMG400036358"/>
</dbReference>
<feature type="compositionally biased region" description="Low complexity" evidence="1">
    <location>
        <begin position="297"/>
        <end position="316"/>
    </location>
</feature>
<evidence type="ECO:0000313" key="3">
    <source>
        <dbReference type="Proteomes" id="UP000011115"/>
    </source>
</evidence>
<feature type="compositionally biased region" description="Low complexity" evidence="1">
    <location>
        <begin position="147"/>
        <end position="170"/>
    </location>
</feature>
<feature type="compositionally biased region" description="Polar residues" evidence="1">
    <location>
        <begin position="184"/>
        <end position="196"/>
    </location>
</feature>
<name>M1DCH5_SOLTU</name>
<accession>M1DCH5</accession>
<dbReference type="InParanoid" id="M1DCH5"/>
<proteinExistence type="predicted"/>